<evidence type="ECO:0000313" key="4">
    <source>
        <dbReference type="Proteomes" id="UP000562352"/>
    </source>
</evidence>
<dbReference type="EMBL" id="JACHJJ010000001">
    <property type="protein sequence ID" value="MBB5961113.1"/>
    <property type="molecule type" value="Genomic_DNA"/>
</dbReference>
<accession>A0A841CWA4</accession>
<keyword evidence="2" id="KW-0472">Membrane</keyword>
<evidence type="ECO:0000256" key="2">
    <source>
        <dbReference type="SAM" id="Phobius"/>
    </source>
</evidence>
<gene>
    <name evidence="3" type="ORF">FHS22_000351</name>
</gene>
<keyword evidence="2" id="KW-1133">Transmembrane helix</keyword>
<comment type="caution">
    <text evidence="3">The sequence shown here is derived from an EMBL/GenBank/DDBJ whole genome shotgun (WGS) entry which is preliminary data.</text>
</comment>
<feature type="compositionally biased region" description="Basic and acidic residues" evidence="1">
    <location>
        <begin position="150"/>
        <end position="159"/>
    </location>
</feature>
<name>A0A841CWA4_PLAVE</name>
<feature type="transmembrane region" description="Helical" evidence="2">
    <location>
        <begin position="48"/>
        <end position="81"/>
    </location>
</feature>
<evidence type="ECO:0000256" key="1">
    <source>
        <dbReference type="SAM" id="MobiDB-lite"/>
    </source>
</evidence>
<sequence>MTQNPATEPQQEESLGALVAAATGQLSTLVRAEIELAKAEFRFDAKRVGMAVGLFAAAAFIAHLCLILISFVIAYALVAVFDWPEVAAFGTVTGFYVILAGLLVFIGVRRFKGLTGMRRTIRSLKHLKSGESESAPAAVPAPPTAGRLGSHRESVSPEK</sequence>
<dbReference type="Proteomes" id="UP000562352">
    <property type="component" value="Unassembled WGS sequence"/>
</dbReference>
<keyword evidence="2" id="KW-0812">Transmembrane</keyword>
<protein>
    <submittedName>
        <fullName evidence="3">Cytochrome c biogenesis protein CcdA</fullName>
    </submittedName>
</protein>
<dbReference type="Pfam" id="PF07332">
    <property type="entry name" value="Phage_holin_3_6"/>
    <property type="match status" value="1"/>
</dbReference>
<reference evidence="3 4" key="1">
    <citation type="submission" date="2020-08" db="EMBL/GenBank/DDBJ databases">
        <title>Genomic Encyclopedia of Type Strains, Phase III (KMG-III): the genomes of soil and plant-associated and newly described type strains.</title>
        <authorList>
            <person name="Whitman W."/>
        </authorList>
    </citation>
    <scope>NUCLEOTIDE SEQUENCE [LARGE SCALE GENOMIC DNA]</scope>
    <source>
        <strain evidence="3 4">CECT 3303</strain>
    </source>
</reference>
<proteinExistence type="predicted"/>
<feature type="region of interest" description="Disordered" evidence="1">
    <location>
        <begin position="128"/>
        <end position="159"/>
    </location>
</feature>
<dbReference type="AlphaFoldDB" id="A0A841CWA4"/>
<dbReference type="RefSeq" id="WP_184937706.1">
    <property type="nucleotide sequence ID" value="NZ_BAAAWZ010000001.1"/>
</dbReference>
<dbReference type="InterPro" id="IPR009937">
    <property type="entry name" value="Phage_holin_3_6"/>
</dbReference>
<keyword evidence="4" id="KW-1185">Reference proteome</keyword>
<organism evidence="3 4">
    <name type="scientific">Planomonospora venezuelensis</name>
    <dbReference type="NCBI Taxonomy" id="1999"/>
    <lineage>
        <taxon>Bacteria</taxon>
        <taxon>Bacillati</taxon>
        <taxon>Actinomycetota</taxon>
        <taxon>Actinomycetes</taxon>
        <taxon>Streptosporangiales</taxon>
        <taxon>Streptosporangiaceae</taxon>
        <taxon>Planomonospora</taxon>
    </lineage>
</organism>
<feature type="transmembrane region" description="Helical" evidence="2">
    <location>
        <begin position="87"/>
        <end position="108"/>
    </location>
</feature>
<evidence type="ECO:0000313" key="3">
    <source>
        <dbReference type="EMBL" id="MBB5961113.1"/>
    </source>
</evidence>